<comment type="caution">
    <text evidence="10">The sequence shown here is derived from an EMBL/GenBank/DDBJ whole genome shotgun (WGS) entry which is preliminary data.</text>
</comment>
<keyword evidence="5 8" id="KW-0863">Zinc-finger</keyword>
<dbReference type="EC" id="2.3.2.27" evidence="2"/>
<dbReference type="PANTHER" id="PTHR22937">
    <property type="entry name" value="E3 UBIQUITIN-PROTEIN LIGASE RNF165"/>
    <property type="match status" value="1"/>
</dbReference>
<keyword evidence="11" id="KW-1185">Reference proteome</keyword>
<evidence type="ECO:0000256" key="7">
    <source>
        <dbReference type="ARBA" id="ARBA00022833"/>
    </source>
</evidence>
<evidence type="ECO:0000259" key="9">
    <source>
        <dbReference type="PROSITE" id="PS50089"/>
    </source>
</evidence>
<evidence type="ECO:0000256" key="4">
    <source>
        <dbReference type="ARBA" id="ARBA00022723"/>
    </source>
</evidence>
<dbReference type="InterPro" id="IPR045191">
    <property type="entry name" value="MBR1/2-like"/>
</dbReference>
<proteinExistence type="predicted"/>
<dbReference type="Pfam" id="PF13639">
    <property type="entry name" value="zf-RING_2"/>
    <property type="match status" value="1"/>
</dbReference>
<feature type="domain" description="RING-type" evidence="9">
    <location>
        <begin position="93"/>
        <end position="134"/>
    </location>
</feature>
<keyword evidence="4" id="KW-0479">Metal-binding</keyword>
<comment type="catalytic activity">
    <reaction evidence="1">
        <text>S-ubiquitinyl-[E2 ubiquitin-conjugating enzyme]-L-cysteine + [acceptor protein]-L-lysine = [E2 ubiquitin-conjugating enzyme]-L-cysteine + N(6)-ubiquitinyl-[acceptor protein]-L-lysine.</text>
        <dbReference type="EC" id="2.3.2.27"/>
    </reaction>
</comment>
<evidence type="ECO:0000256" key="1">
    <source>
        <dbReference type="ARBA" id="ARBA00000900"/>
    </source>
</evidence>
<evidence type="ECO:0000256" key="3">
    <source>
        <dbReference type="ARBA" id="ARBA00022679"/>
    </source>
</evidence>
<dbReference type="PROSITE" id="PS50089">
    <property type="entry name" value="ZF_RING_2"/>
    <property type="match status" value="1"/>
</dbReference>
<dbReference type="EMBL" id="BLLK01000051">
    <property type="protein sequence ID" value="GFH56350.1"/>
    <property type="molecule type" value="Genomic_DNA"/>
</dbReference>
<evidence type="ECO:0000256" key="2">
    <source>
        <dbReference type="ARBA" id="ARBA00012483"/>
    </source>
</evidence>
<dbReference type="InterPro" id="IPR013083">
    <property type="entry name" value="Znf_RING/FYVE/PHD"/>
</dbReference>
<dbReference type="SMART" id="SM00184">
    <property type="entry name" value="RING"/>
    <property type="match status" value="1"/>
</dbReference>
<evidence type="ECO:0000256" key="6">
    <source>
        <dbReference type="ARBA" id="ARBA00022786"/>
    </source>
</evidence>
<keyword evidence="7" id="KW-0862">Zinc</keyword>
<evidence type="ECO:0000313" key="11">
    <source>
        <dbReference type="Proteomes" id="UP001054902"/>
    </source>
</evidence>
<dbReference type="GO" id="GO:0008270">
    <property type="term" value="F:zinc ion binding"/>
    <property type="evidence" value="ECO:0007669"/>
    <property type="project" value="UniProtKB-KW"/>
</dbReference>
<dbReference type="Proteomes" id="UP001054902">
    <property type="component" value="Unassembled WGS sequence"/>
</dbReference>
<dbReference type="AlphaFoldDB" id="A0AAD3D4G5"/>
<organism evidence="10 11">
    <name type="scientific">Chaetoceros tenuissimus</name>
    <dbReference type="NCBI Taxonomy" id="426638"/>
    <lineage>
        <taxon>Eukaryota</taxon>
        <taxon>Sar</taxon>
        <taxon>Stramenopiles</taxon>
        <taxon>Ochrophyta</taxon>
        <taxon>Bacillariophyta</taxon>
        <taxon>Coscinodiscophyceae</taxon>
        <taxon>Chaetocerotophycidae</taxon>
        <taxon>Chaetocerotales</taxon>
        <taxon>Chaetocerotaceae</taxon>
        <taxon>Chaetoceros</taxon>
    </lineage>
</organism>
<keyword evidence="6" id="KW-0833">Ubl conjugation pathway</keyword>
<gene>
    <name evidence="10" type="ORF">CTEN210_12826</name>
</gene>
<dbReference type="GO" id="GO:0005634">
    <property type="term" value="C:nucleus"/>
    <property type="evidence" value="ECO:0007669"/>
    <property type="project" value="TreeGrafter"/>
</dbReference>
<dbReference type="PANTHER" id="PTHR22937:SF222">
    <property type="entry name" value="RING-TYPE E3 UBIQUITIN TRANSFERASE"/>
    <property type="match status" value="1"/>
</dbReference>
<sequence>MARTYVLGKCLPCINRRVVEKELARERAMRRELREMMTRSRESPDGRMQKLSLHLKTKSFVEQEEQEEFEDDAREEINSKESCTDYDTHQTTCSICMIDIVNGDRIGDLECGHEFHVECLKSWVLWRNTCPLCNASDIATTKVSLVPKQE</sequence>
<evidence type="ECO:0000256" key="5">
    <source>
        <dbReference type="ARBA" id="ARBA00022771"/>
    </source>
</evidence>
<evidence type="ECO:0000256" key="8">
    <source>
        <dbReference type="PROSITE-ProRule" id="PRU00175"/>
    </source>
</evidence>
<evidence type="ECO:0000313" key="10">
    <source>
        <dbReference type="EMBL" id="GFH56350.1"/>
    </source>
</evidence>
<dbReference type="Gene3D" id="3.30.40.10">
    <property type="entry name" value="Zinc/RING finger domain, C3HC4 (zinc finger)"/>
    <property type="match status" value="1"/>
</dbReference>
<keyword evidence="3" id="KW-0808">Transferase</keyword>
<protein>
    <recommendedName>
        <fullName evidence="2">RING-type E3 ubiquitin transferase</fullName>
        <ecNumber evidence="2">2.3.2.27</ecNumber>
    </recommendedName>
</protein>
<accession>A0AAD3D4G5</accession>
<dbReference type="GO" id="GO:0061630">
    <property type="term" value="F:ubiquitin protein ligase activity"/>
    <property type="evidence" value="ECO:0007669"/>
    <property type="project" value="UniProtKB-EC"/>
</dbReference>
<dbReference type="SUPFAM" id="SSF57850">
    <property type="entry name" value="RING/U-box"/>
    <property type="match status" value="1"/>
</dbReference>
<dbReference type="InterPro" id="IPR001841">
    <property type="entry name" value="Znf_RING"/>
</dbReference>
<name>A0AAD3D4G5_9STRA</name>
<reference evidence="10 11" key="1">
    <citation type="journal article" date="2021" name="Sci. Rep.">
        <title>The genome of the diatom Chaetoceros tenuissimus carries an ancient integrated fragment of an extant virus.</title>
        <authorList>
            <person name="Hongo Y."/>
            <person name="Kimura K."/>
            <person name="Takaki Y."/>
            <person name="Yoshida Y."/>
            <person name="Baba S."/>
            <person name="Kobayashi G."/>
            <person name="Nagasaki K."/>
            <person name="Hano T."/>
            <person name="Tomaru Y."/>
        </authorList>
    </citation>
    <scope>NUCLEOTIDE SEQUENCE [LARGE SCALE GENOMIC DNA]</scope>
    <source>
        <strain evidence="10 11">NIES-3715</strain>
    </source>
</reference>